<dbReference type="OrthoDB" id="166297at2"/>
<sequence>MSPAAGEPDLYTVLGVAGDATEAQILFAFRRRALVAHPDRGGDAETFRRLYRARATLVDPVRRAAYDRERAPRPAAGPGMGTGTGAGTEARTGAGARSGTGSGPPAPDPFAWESGPGPAAGPGPGATPGRSGGPWADAAAVPVAGPGFSWRRADRFGWWDPGVGQPPPKRRGRRRD</sequence>
<dbReference type="CDD" id="cd06257">
    <property type="entry name" value="DnaJ"/>
    <property type="match status" value="1"/>
</dbReference>
<evidence type="ECO:0000259" key="2">
    <source>
        <dbReference type="PROSITE" id="PS50076"/>
    </source>
</evidence>
<dbReference type="RefSeq" id="WP_003963207.1">
    <property type="nucleotide sequence ID" value="NZ_CM000914.1"/>
</dbReference>
<keyword evidence="3" id="KW-0614">Plasmid</keyword>
<dbReference type="Pfam" id="PF00226">
    <property type="entry name" value="DnaJ"/>
    <property type="match status" value="1"/>
</dbReference>
<geneLocation type="plasmid" evidence="3 4">
    <name>pSCL4</name>
</geneLocation>
<dbReference type="InterPro" id="IPR001623">
    <property type="entry name" value="DnaJ_domain"/>
</dbReference>
<dbReference type="GeneID" id="93733772"/>
<dbReference type="Proteomes" id="UP000002357">
    <property type="component" value="Plasmid pSCL4"/>
</dbReference>
<name>D5SJP2_STRCL</name>
<dbReference type="PROSITE" id="PS50076">
    <property type="entry name" value="DNAJ_2"/>
    <property type="match status" value="1"/>
</dbReference>
<keyword evidence="4" id="KW-1185">Reference proteome</keyword>
<dbReference type="AlphaFoldDB" id="D5SJP2"/>
<dbReference type="Gene3D" id="1.10.287.110">
    <property type="entry name" value="DnaJ domain"/>
    <property type="match status" value="1"/>
</dbReference>
<evidence type="ECO:0000313" key="3">
    <source>
        <dbReference type="EMBL" id="EFG04135.2"/>
    </source>
</evidence>
<organism evidence="3 4">
    <name type="scientific">Streptomyces clavuligerus</name>
    <dbReference type="NCBI Taxonomy" id="1901"/>
    <lineage>
        <taxon>Bacteria</taxon>
        <taxon>Bacillati</taxon>
        <taxon>Actinomycetota</taxon>
        <taxon>Actinomycetes</taxon>
        <taxon>Kitasatosporales</taxon>
        <taxon>Streptomycetaceae</taxon>
        <taxon>Streptomyces</taxon>
    </lineage>
</organism>
<dbReference type="SUPFAM" id="SSF46565">
    <property type="entry name" value="Chaperone J-domain"/>
    <property type="match status" value="1"/>
</dbReference>
<proteinExistence type="predicted"/>
<dbReference type="SMART" id="SM00271">
    <property type="entry name" value="DnaJ"/>
    <property type="match status" value="1"/>
</dbReference>
<dbReference type="InterPro" id="IPR050817">
    <property type="entry name" value="DjlA_DnaK_co-chaperone"/>
</dbReference>
<dbReference type="EMBL" id="CM000914">
    <property type="protein sequence ID" value="EFG04135.2"/>
    <property type="molecule type" value="Genomic_DNA"/>
</dbReference>
<feature type="region of interest" description="Disordered" evidence="1">
    <location>
        <begin position="66"/>
        <end position="176"/>
    </location>
</feature>
<accession>D5SJP2</accession>
<feature type="domain" description="J" evidence="2">
    <location>
        <begin position="9"/>
        <end position="70"/>
    </location>
</feature>
<reference evidence="3 4" key="1">
    <citation type="journal article" date="2010" name="Genome Biol. Evol.">
        <title>The sequence of a 1.8-mb bacterial linear plasmid reveals a rich evolutionary reservoir of secondary metabolic pathways.</title>
        <authorList>
            <person name="Medema M.H."/>
            <person name="Trefzer A."/>
            <person name="Kovalchuk A."/>
            <person name="van den Berg M."/>
            <person name="Mueller U."/>
            <person name="Heijne W."/>
            <person name="Wu L."/>
            <person name="Alam M.T."/>
            <person name="Ronning C.M."/>
            <person name="Nierman W.C."/>
            <person name="Bovenberg R.A.L."/>
            <person name="Breitling R."/>
            <person name="Takano E."/>
        </authorList>
    </citation>
    <scope>NUCLEOTIDE SEQUENCE [LARGE SCALE GENOMIC DNA]</scope>
    <source>
        <strain evidence="4">ATCC 27064 / DSM 738 / JCM 4710 / NBRC 13307 / NCIMB 12785 / NRRL 3585 / VKM Ac-602</strain>
        <plasmid evidence="3">pSCL4</plasmid>
    </source>
</reference>
<feature type="compositionally biased region" description="Low complexity" evidence="1">
    <location>
        <begin position="133"/>
        <end position="147"/>
    </location>
</feature>
<protein>
    <submittedName>
        <fullName evidence="3">Putative chaperone</fullName>
    </submittedName>
</protein>
<dbReference type="PANTHER" id="PTHR24074">
    <property type="entry name" value="CO-CHAPERONE PROTEIN DJLA"/>
    <property type="match status" value="1"/>
</dbReference>
<dbReference type="PRINTS" id="PR00625">
    <property type="entry name" value="JDOMAIN"/>
</dbReference>
<evidence type="ECO:0000256" key="1">
    <source>
        <dbReference type="SAM" id="MobiDB-lite"/>
    </source>
</evidence>
<dbReference type="InterPro" id="IPR036869">
    <property type="entry name" value="J_dom_sf"/>
</dbReference>
<dbReference type="eggNOG" id="COG0484">
    <property type="taxonomic scope" value="Bacteria"/>
</dbReference>
<gene>
    <name evidence="3" type="ORF">SCLAV_p0648</name>
</gene>
<feature type="compositionally biased region" description="Gly residues" evidence="1">
    <location>
        <begin position="118"/>
        <end position="132"/>
    </location>
</feature>
<evidence type="ECO:0000313" key="4">
    <source>
        <dbReference type="Proteomes" id="UP000002357"/>
    </source>
</evidence>